<dbReference type="AlphaFoldDB" id="D8PHQ9"/>
<organism evidence="8 9">
    <name type="scientific">Nitrospira defluvii</name>
    <dbReference type="NCBI Taxonomy" id="330214"/>
    <lineage>
        <taxon>Bacteria</taxon>
        <taxon>Pseudomonadati</taxon>
        <taxon>Nitrospirota</taxon>
        <taxon>Nitrospiria</taxon>
        <taxon>Nitrospirales</taxon>
        <taxon>Nitrospiraceae</taxon>
        <taxon>Nitrospira</taxon>
    </lineage>
</organism>
<reference evidence="8 9" key="1">
    <citation type="journal article" date="2010" name="Proc. Natl. Acad. Sci. U.S.A.">
        <title>A Nitrospira metagenome illuminates the physiology and evolution of globally important nitrite-oxidizing bacteria.</title>
        <authorList>
            <person name="Lucker S."/>
            <person name="Wagner M."/>
            <person name="Maixner F."/>
            <person name="Pelletier E."/>
            <person name="Koch H."/>
            <person name="Vacherie B."/>
            <person name="Rattei T."/>
            <person name="Sinninghe Damste J."/>
            <person name="Spieck E."/>
            <person name="Le Paslier D."/>
            <person name="Daims H."/>
        </authorList>
    </citation>
    <scope>NUCLEOTIDE SEQUENCE [LARGE SCALE GENOMIC DNA]</scope>
</reference>
<dbReference type="FunFam" id="1.10.540.10:FF:000001">
    <property type="entry name" value="Very long-chain-specific acyl-CoA dehydrogenase, mitochondrial"/>
    <property type="match status" value="1"/>
</dbReference>
<proteinExistence type="inferred from homology"/>
<dbReference type="HOGENOM" id="CLU_018204_11_1_0"/>
<name>D8PHQ9_9BACT</name>
<comment type="similarity">
    <text evidence="2">Belongs to the acyl-CoA dehydrogenase family.</text>
</comment>
<accession>D8PHQ9</accession>
<gene>
    <name evidence="8" type="ORF">NIDE3100</name>
</gene>
<feature type="domain" description="Acyl-CoA dehydrogenase/oxidase C-terminal" evidence="6">
    <location>
        <begin position="282"/>
        <end position="439"/>
    </location>
</feature>
<evidence type="ECO:0000256" key="2">
    <source>
        <dbReference type="ARBA" id="ARBA00009347"/>
    </source>
</evidence>
<evidence type="ECO:0000313" key="8">
    <source>
        <dbReference type="EMBL" id="CBK42796.1"/>
    </source>
</evidence>
<dbReference type="PANTHER" id="PTHR43884:SF9">
    <property type="entry name" value="COMPLEX I ASSEMBLY FACTOR ACAD9, MITOCHONDRIAL"/>
    <property type="match status" value="1"/>
</dbReference>
<dbReference type="Gene3D" id="1.10.540.10">
    <property type="entry name" value="Acyl-CoA dehydrogenase/oxidase, N-terminal domain"/>
    <property type="match status" value="1"/>
</dbReference>
<keyword evidence="9" id="KW-1185">Reference proteome</keyword>
<dbReference type="Proteomes" id="UP000001660">
    <property type="component" value="Chromosome"/>
</dbReference>
<dbReference type="KEGG" id="nde:NIDE3100"/>
<dbReference type="InterPro" id="IPR009075">
    <property type="entry name" value="AcylCo_DH/oxidase_C"/>
</dbReference>
<evidence type="ECO:0000256" key="5">
    <source>
        <dbReference type="ARBA" id="ARBA00023002"/>
    </source>
</evidence>
<dbReference type="Gene3D" id="2.40.110.10">
    <property type="entry name" value="Butyryl-CoA Dehydrogenase, subunit A, domain 2"/>
    <property type="match status" value="1"/>
</dbReference>
<protein>
    <submittedName>
        <fullName evidence="8">Putative Acyl-CoA dehydrogenase</fullName>
        <ecNumber evidence="8">1.3.99.-</ecNumber>
    </submittedName>
</protein>
<dbReference type="InterPro" id="IPR037069">
    <property type="entry name" value="AcylCoA_DH/ox_N_sf"/>
</dbReference>
<dbReference type="Pfam" id="PF02771">
    <property type="entry name" value="Acyl-CoA_dh_N"/>
    <property type="match status" value="1"/>
</dbReference>
<dbReference type="Pfam" id="PF00441">
    <property type="entry name" value="Acyl-CoA_dh_1"/>
    <property type="match status" value="1"/>
</dbReference>
<comment type="cofactor">
    <cofactor evidence="1">
        <name>FAD</name>
        <dbReference type="ChEBI" id="CHEBI:57692"/>
    </cofactor>
</comment>
<keyword evidence="3" id="KW-0285">Flavoprotein</keyword>
<dbReference type="SUPFAM" id="SSF47203">
    <property type="entry name" value="Acyl-CoA dehydrogenase C-terminal domain-like"/>
    <property type="match status" value="1"/>
</dbReference>
<dbReference type="GO" id="GO:0003995">
    <property type="term" value="F:acyl-CoA dehydrogenase activity"/>
    <property type="evidence" value="ECO:0007669"/>
    <property type="project" value="TreeGrafter"/>
</dbReference>
<dbReference type="SUPFAM" id="SSF56645">
    <property type="entry name" value="Acyl-CoA dehydrogenase NM domain-like"/>
    <property type="match status" value="1"/>
</dbReference>
<dbReference type="InterPro" id="IPR046373">
    <property type="entry name" value="Acyl-CoA_Oxase/DH_mid-dom_sf"/>
</dbReference>
<evidence type="ECO:0000313" key="9">
    <source>
        <dbReference type="Proteomes" id="UP000001660"/>
    </source>
</evidence>
<feature type="domain" description="Acyl-CoA dehydrogenase/oxidase N-terminal" evidence="7">
    <location>
        <begin position="48"/>
        <end position="155"/>
    </location>
</feature>
<evidence type="ECO:0000256" key="1">
    <source>
        <dbReference type="ARBA" id="ARBA00001974"/>
    </source>
</evidence>
<dbReference type="InterPro" id="IPR009100">
    <property type="entry name" value="AcylCoA_DH/oxidase_NM_dom_sf"/>
</dbReference>
<dbReference type="InterPro" id="IPR013786">
    <property type="entry name" value="AcylCoA_DH/ox_N"/>
</dbReference>
<dbReference type="STRING" id="330214.NIDE3100"/>
<dbReference type="EMBL" id="FP929003">
    <property type="protein sequence ID" value="CBK42796.1"/>
    <property type="molecule type" value="Genomic_DNA"/>
</dbReference>
<dbReference type="Gene3D" id="1.20.140.10">
    <property type="entry name" value="Butyryl-CoA Dehydrogenase, subunit A, domain 3"/>
    <property type="match status" value="1"/>
</dbReference>
<sequence>MFKGSLAAAEAARDTRAYSGFLAGLFEGVVRRSLFTAASIPAMSGGAKEFLDTLRLLLVEKVDPEAIDREGAIGDEVIEAFRRIGAFGIKIPRSYGGLGLSQSEYHTVATLLGSHDAATSVLLSAHNSIGVAEPVKLVGNREQQQRLLPRLARGDISGFALTEKSAGCDIWDLKTYAIPVHEGGVLVGYRLTGEKLYTTNAPREDHEFLASLLVVIAQIVTVPQDVDRPKEERRFGAFVVETQSAGCRCTRLSFMGVRGIYNGQVHLREVFVPVADRLGEEGEGLRRALESLTVGRLTLPAACLGSLKQCLRLARVRAQQRVQYDRPIGEHTDIGSKIVLMASRVLALEAIVKITGIWTDAKVDVRLESAAAKVLATEWLLESLLDLFRIYGGRAFETPDSLRLHGDVPVPVERLIRDALINVIWEGSNGILTLWIAREGLGEYVTQGRAFLERGIEDMAQAVPFFARISARAFNPIPFLAQGARPRADAAWWERFVSQQSRALARKSLWASVRHRQGLARNQRVLRRLVTAGLQLFAVEALLWYGSQPEVREQALSRALVEDFCLRVNETFHPTPLLSLTTPLWDDDRRLFHLAKDILAGEGEWLEEGIIPSCPGGRTGVAEPAGVVTGASVEAWSGI</sequence>
<keyword evidence="5 8" id="KW-0560">Oxidoreductase</keyword>
<dbReference type="GO" id="GO:0050660">
    <property type="term" value="F:flavin adenine dinucleotide binding"/>
    <property type="evidence" value="ECO:0007669"/>
    <property type="project" value="InterPro"/>
</dbReference>
<dbReference type="EC" id="1.3.99.-" evidence="8"/>
<evidence type="ECO:0000259" key="6">
    <source>
        <dbReference type="Pfam" id="PF00441"/>
    </source>
</evidence>
<dbReference type="InterPro" id="IPR036250">
    <property type="entry name" value="AcylCo_DH-like_C"/>
</dbReference>
<evidence type="ECO:0000259" key="7">
    <source>
        <dbReference type="Pfam" id="PF02771"/>
    </source>
</evidence>
<evidence type="ECO:0000256" key="4">
    <source>
        <dbReference type="ARBA" id="ARBA00022827"/>
    </source>
</evidence>
<dbReference type="eggNOG" id="COG1960">
    <property type="taxonomic scope" value="Bacteria"/>
</dbReference>
<evidence type="ECO:0000256" key="3">
    <source>
        <dbReference type="ARBA" id="ARBA00022630"/>
    </source>
</evidence>
<dbReference type="PANTHER" id="PTHR43884">
    <property type="entry name" value="ACYL-COA DEHYDROGENASE"/>
    <property type="match status" value="1"/>
</dbReference>
<keyword evidence="4" id="KW-0274">FAD</keyword>